<accession>A0A2T0VG12</accession>
<name>A0A2T0VG12_9MICO</name>
<organism evidence="1 2">
    <name type="scientific">Glaciihabitans tibetensis</name>
    <dbReference type="NCBI Taxonomy" id="1266600"/>
    <lineage>
        <taxon>Bacteria</taxon>
        <taxon>Bacillati</taxon>
        <taxon>Actinomycetota</taxon>
        <taxon>Actinomycetes</taxon>
        <taxon>Micrococcales</taxon>
        <taxon>Microbacteriaceae</taxon>
        <taxon>Glaciihabitans</taxon>
    </lineage>
</organism>
<proteinExistence type="predicted"/>
<dbReference type="RefSeq" id="WP_106211208.1">
    <property type="nucleotide sequence ID" value="NZ_PVTL01000003.1"/>
</dbReference>
<sequence>MTNLTPGVRNVMHCDAFPGETCLGHGAGHELLPLQERVIAATPSKWRDGLVQSVSAEGWIAVDLLDAPLDGSTATVWAWNHTDRVATLPIGSPVAVHAVYHALAIGPERVNVLIALP</sequence>
<protein>
    <submittedName>
        <fullName evidence="1">Uncharacterized protein</fullName>
    </submittedName>
</protein>
<gene>
    <name evidence="1" type="ORF">B0I08_103200</name>
</gene>
<dbReference type="EMBL" id="PVTL01000003">
    <property type="protein sequence ID" value="PRY68994.1"/>
    <property type="molecule type" value="Genomic_DNA"/>
</dbReference>
<dbReference type="Proteomes" id="UP000237983">
    <property type="component" value="Unassembled WGS sequence"/>
</dbReference>
<reference evidence="1 2" key="1">
    <citation type="submission" date="2018-03" db="EMBL/GenBank/DDBJ databases">
        <title>Genomic Encyclopedia of Type Strains, Phase III (KMG-III): the genomes of soil and plant-associated and newly described type strains.</title>
        <authorList>
            <person name="Whitman W."/>
        </authorList>
    </citation>
    <scope>NUCLEOTIDE SEQUENCE [LARGE SCALE GENOMIC DNA]</scope>
    <source>
        <strain evidence="1 2">CGMCC 1.12484</strain>
    </source>
</reference>
<evidence type="ECO:0000313" key="1">
    <source>
        <dbReference type="EMBL" id="PRY68994.1"/>
    </source>
</evidence>
<keyword evidence="2" id="KW-1185">Reference proteome</keyword>
<comment type="caution">
    <text evidence="1">The sequence shown here is derived from an EMBL/GenBank/DDBJ whole genome shotgun (WGS) entry which is preliminary data.</text>
</comment>
<dbReference type="AlphaFoldDB" id="A0A2T0VG12"/>
<evidence type="ECO:0000313" key="2">
    <source>
        <dbReference type="Proteomes" id="UP000237983"/>
    </source>
</evidence>
<dbReference type="OrthoDB" id="5189813at2"/>